<dbReference type="EMBL" id="CP042806">
    <property type="protein sequence ID" value="QEE31282.1"/>
    <property type="molecule type" value="Genomic_DNA"/>
</dbReference>
<evidence type="ECO:0000256" key="1">
    <source>
        <dbReference type="ARBA" id="ARBA00004651"/>
    </source>
</evidence>
<dbReference type="GO" id="GO:0010041">
    <property type="term" value="P:response to iron(III) ion"/>
    <property type="evidence" value="ECO:0007669"/>
    <property type="project" value="TreeGrafter"/>
</dbReference>
<feature type="transmembrane region" description="Helical" evidence="8">
    <location>
        <begin position="421"/>
        <end position="441"/>
    </location>
</feature>
<feature type="transmembrane region" description="Helical" evidence="8">
    <location>
        <begin position="84"/>
        <end position="101"/>
    </location>
</feature>
<feature type="transmembrane region" description="Helical" evidence="8">
    <location>
        <begin position="390"/>
        <end position="414"/>
    </location>
</feature>
<keyword evidence="7 8" id="KW-0472">Membrane</keyword>
<dbReference type="Pfam" id="PF13231">
    <property type="entry name" value="PMT_2"/>
    <property type="match status" value="1"/>
</dbReference>
<feature type="transmembrane region" description="Helical" evidence="8">
    <location>
        <begin position="251"/>
        <end position="272"/>
    </location>
</feature>
<evidence type="ECO:0000256" key="3">
    <source>
        <dbReference type="ARBA" id="ARBA00022676"/>
    </source>
</evidence>
<feature type="transmembrane region" description="Helical" evidence="8">
    <location>
        <begin position="308"/>
        <end position="325"/>
    </location>
</feature>
<evidence type="ECO:0000256" key="6">
    <source>
        <dbReference type="ARBA" id="ARBA00022989"/>
    </source>
</evidence>
<feature type="transmembrane region" description="Helical" evidence="8">
    <location>
        <begin position="136"/>
        <end position="164"/>
    </location>
</feature>
<feature type="domain" description="Glycosyltransferase RgtA/B/C/D-like" evidence="9">
    <location>
        <begin position="34"/>
        <end position="197"/>
    </location>
</feature>
<dbReference type="GO" id="GO:0016763">
    <property type="term" value="F:pentosyltransferase activity"/>
    <property type="evidence" value="ECO:0007669"/>
    <property type="project" value="TreeGrafter"/>
</dbReference>
<name>A0A5B9EGX7_9BACT</name>
<dbReference type="PANTHER" id="PTHR33908:SF3">
    <property type="entry name" value="UNDECAPRENYL PHOSPHATE-ALPHA-4-AMINO-4-DEOXY-L-ARABINOSE ARABINOSYL TRANSFERASE"/>
    <property type="match status" value="1"/>
</dbReference>
<evidence type="ECO:0000256" key="4">
    <source>
        <dbReference type="ARBA" id="ARBA00022679"/>
    </source>
</evidence>
<keyword evidence="3" id="KW-0328">Glycosyltransferase</keyword>
<sequence>MDDVDAVQAQIARTMLESGDWVTARLDGVAYLEKSPLIYWMMAGSFRVFGVHDWAARIPLALSVVLLCWVTYRFGRWAMGEQAGVFSGVALATSVGLYLFTRIQIPDAVLTLTIAVTLWAWMRLQEPEEANPRAWAILMGFALGCGLLLKGLIAIVFPLGAGLLYMAATRQLWSGATWKRLQPWLVLLVMMVVAAPWHVLATLWNPPYFAFSMHSGPGEYHGFFWFYFFNEHLLRFLNLRYPRDYNTVPRALFWVLNLAWLFPWSAFLPGAVKLSYNRGSRAGRLRLMLLCWIGVVMVFFTFSTTQEYYSMPIYPALALLAGAAIAEGRWVRAGRWFTVAIFGSLAIVLGTVLFMAARLPAKGELADALAQHPEMYTLSLGHMLDLTLGAFAYLKLPLALAVAAFAIVAVGAAIARRRVGLMVAVMVAGMVVFFQAARLALVRFDPYMGSYQLATALLESPPGTLIEADAYYAFSSVFFYTNREALLLNGRSANLEYGSYAPNAPQVFIDDAGFVRRWESGERYYLLTDNGDLPHLRELVGEAHLHVVKQSSGKSLLSNM</sequence>
<dbReference type="AlphaFoldDB" id="A0A5B9EGX7"/>
<protein>
    <submittedName>
        <fullName evidence="10">Phospholipid carrier-dependent glycosyltransferase</fullName>
    </submittedName>
</protein>
<evidence type="ECO:0000256" key="7">
    <source>
        <dbReference type="ARBA" id="ARBA00023136"/>
    </source>
</evidence>
<reference evidence="10 11" key="1">
    <citation type="submission" date="2019-08" db="EMBL/GenBank/DDBJ databases">
        <title>Complete genome sequence of Terriglobus albidus strain ORNL.</title>
        <authorList>
            <person name="Podar M."/>
        </authorList>
    </citation>
    <scope>NUCLEOTIDE SEQUENCE [LARGE SCALE GENOMIC DNA]</scope>
    <source>
        <strain evidence="10 11">ORNL</strain>
    </source>
</reference>
<dbReference type="OrthoDB" id="9810398at2"/>
<feature type="transmembrane region" description="Helical" evidence="8">
    <location>
        <begin position="54"/>
        <end position="72"/>
    </location>
</feature>
<evidence type="ECO:0000256" key="2">
    <source>
        <dbReference type="ARBA" id="ARBA00022475"/>
    </source>
</evidence>
<keyword evidence="5 8" id="KW-0812">Transmembrane</keyword>
<dbReference type="InterPro" id="IPR050297">
    <property type="entry name" value="LipidA_mod_glycosyltrf_83"/>
</dbReference>
<evidence type="ECO:0000259" key="9">
    <source>
        <dbReference type="Pfam" id="PF13231"/>
    </source>
</evidence>
<evidence type="ECO:0000256" key="5">
    <source>
        <dbReference type="ARBA" id="ARBA00022692"/>
    </source>
</evidence>
<keyword evidence="6 8" id="KW-1133">Transmembrane helix</keyword>
<proteinExistence type="predicted"/>
<accession>A0A5B9EGX7</accession>
<evidence type="ECO:0000256" key="8">
    <source>
        <dbReference type="SAM" id="Phobius"/>
    </source>
</evidence>
<dbReference type="InterPro" id="IPR038731">
    <property type="entry name" value="RgtA/B/C-like"/>
</dbReference>
<keyword evidence="11" id="KW-1185">Reference proteome</keyword>
<evidence type="ECO:0000313" key="11">
    <source>
        <dbReference type="Proteomes" id="UP000321820"/>
    </source>
</evidence>
<gene>
    <name evidence="10" type="ORF">FTW19_10445</name>
</gene>
<keyword evidence="2" id="KW-1003">Cell membrane</keyword>
<feature type="transmembrane region" description="Helical" evidence="8">
    <location>
        <begin position="184"/>
        <end position="204"/>
    </location>
</feature>
<comment type="subcellular location">
    <subcellularLocation>
        <location evidence="1">Cell membrane</location>
        <topology evidence="1">Multi-pass membrane protein</topology>
    </subcellularLocation>
</comment>
<dbReference type="KEGG" id="talb:FTW19_10445"/>
<evidence type="ECO:0000313" key="10">
    <source>
        <dbReference type="EMBL" id="QEE31282.1"/>
    </source>
</evidence>
<feature type="transmembrane region" description="Helical" evidence="8">
    <location>
        <begin position="284"/>
        <end position="302"/>
    </location>
</feature>
<dbReference type="GO" id="GO:0005886">
    <property type="term" value="C:plasma membrane"/>
    <property type="evidence" value="ECO:0007669"/>
    <property type="project" value="UniProtKB-SubCell"/>
</dbReference>
<dbReference type="PANTHER" id="PTHR33908">
    <property type="entry name" value="MANNOSYLTRANSFERASE YKCB-RELATED"/>
    <property type="match status" value="1"/>
</dbReference>
<feature type="transmembrane region" description="Helical" evidence="8">
    <location>
        <begin position="337"/>
        <end position="357"/>
    </location>
</feature>
<organism evidence="10 11">
    <name type="scientific">Terriglobus albidus</name>
    <dbReference type="NCBI Taxonomy" id="1592106"/>
    <lineage>
        <taxon>Bacteria</taxon>
        <taxon>Pseudomonadati</taxon>
        <taxon>Acidobacteriota</taxon>
        <taxon>Terriglobia</taxon>
        <taxon>Terriglobales</taxon>
        <taxon>Acidobacteriaceae</taxon>
        <taxon>Terriglobus</taxon>
    </lineage>
</organism>
<dbReference type="GO" id="GO:0009103">
    <property type="term" value="P:lipopolysaccharide biosynthetic process"/>
    <property type="evidence" value="ECO:0007669"/>
    <property type="project" value="UniProtKB-ARBA"/>
</dbReference>
<dbReference type="Proteomes" id="UP000321820">
    <property type="component" value="Chromosome"/>
</dbReference>
<keyword evidence="4 10" id="KW-0808">Transferase</keyword>